<accession>A0A385SR06</accession>
<evidence type="ECO:0000313" key="5">
    <source>
        <dbReference type="EMBL" id="AYB31970.1"/>
    </source>
</evidence>
<dbReference type="GO" id="GO:0006298">
    <property type="term" value="P:mismatch repair"/>
    <property type="evidence" value="ECO:0007669"/>
    <property type="project" value="InterPro"/>
</dbReference>
<dbReference type="PANTHER" id="PTHR11361:SF99">
    <property type="entry name" value="DNA MISMATCH REPAIR PROTEIN"/>
    <property type="match status" value="1"/>
</dbReference>
<dbReference type="Gene3D" id="3.40.50.300">
    <property type="entry name" value="P-loop containing nucleotide triphosphate hydrolases"/>
    <property type="match status" value="1"/>
</dbReference>
<dbReference type="OrthoDB" id="9801987at2"/>
<evidence type="ECO:0000259" key="4">
    <source>
        <dbReference type="SMART" id="SM00534"/>
    </source>
</evidence>
<dbReference type="PANTHER" id="PTHR11361">
    <property type="entry name" value="DNA MISMATCH REPAIR PROTEIN MUTS FAMILY MEMBER"/>
    <property type="match status" value="1"/>
</dbReference>
<dbReference type="InterPro" id="IPR045076">
    <property type="entry name" value="MutS"/>
</dbReference>
<evidence type="ECO:0000256" key="3">
    <source>
        <dbReference type="ARBA" id="ARBA00023125"/>
    </source>
</evidence>
<dbReference type="Proteomes" id="UP000266183">
    <property type="component" value="Chromosome"/>
</dbReference>
<dbReference type="GO" id="GO:0140664">
    <property type="term" value="F:ATP-dependent DNA damage sensor activity"/>
    <property type="evidence" value="ECO:0007669"/>
    <property type="project" value="InterPro"/>
</dbReference>
<dbReference type="InterPro" id="IPR000432">
    <property type="entry name" value="DNA_mismatch_repair_MutS_C"/>
</dbReference>
<dbReference type="RefSeq" id="WP_119755231.1">
    <property type="nucleotide sequence ID" value="NZ_CP032382.1"/>
</dbReference>
<keyword evidence="3" id="KW-0238">DNA-binding</keyword>
<dbReference type="SUPFAM" id="SSF48334">
    <property type="entry name" value="DNA repair protein MutS, domain III"/>
    <property type="match status" value="1"/>
</dbReference>
<dbReference type="InterPro" id="IPR007696">
    <property type="entry name" value="DNA_mismatch_repair_MutS_core"/>
</dbReference>
<dbReference type="GO" id="GO:0005524">
    <property type="term" value="F:ATP binding"/>
    <property type="evidence" value="ECO:0007669"/>
    <property type="project" value="UniProtKB-KW"/>
</dbReference>
<dbReference type="InterPro" id="IPR036187">
    <property type="entry name" value="DNA_mismatch_repair_MutS_sf"/>
</dbReference>
<dbReference type="Pfam" id="PF00488">
    <property type="entry name" value="MutS_V"/>
    <property type="match status" value="1"/>
</dbReference>
<dbReference type="Pfam" id="PF05192">
    <property type="entry name" value="MutS_III"/>
    <property type="match status" value="1"/>
</dbReference>
<dbReference type="AlphaFoldDB" id="A0A385SR06"/>
<gene>
    <name evidence="5" type="ORF">D4L85_15975</name>
</gene>
<dbReference type="SMART" id="SM00534">
    <property type="entry name" value="MUTSac"/>
    <property type="match status" value="1"/>
</dbReference>
<protein>
    <submittedName>
        <fullName evidence="5">DNA mismatch repair protein</fullName>
    </submittedName>
</protein>
<dbReference type="SUPFAM" id="SSF52540">
    <property type="entry name" value="P-loop containing nucleoside triphosphate hydrolases"/>
    <property type="match status" value="1"/>
</dbReference>
<evidence type="ECO:0000256" key="1">
    <source>
        <dbReference type="ARBA" id="ARBA00022741"/>
    </source>
</evidence>
<dbReference type="Gene3D" id="1.10.1420.10">
    <property type="match status" value="1"/>
</dbReference>
<dbReference type="InterPro" id="IPR027417">
    <property type="entry name" value="P-loop_NTPase"/>
</dbReference>
<dbReference type="GO" id="GO:0030983">
    <property type="term" value="F:mismatched DNA binding"/>
    <property type="evidence" value="ECO:0007669"/>
    <property type="project" value="InterPro"/>
</dbReference>
<keyword evidence="2" id="KW-0067">ATP-binding</keyword>
<name>A0A385SR06_9BACT</name>
<keyword evidence="6" id="KW-1185">Reference proteome</keyword>
<feature type="domain" description="DNA mismatch repair proteins mutS family" evidence="4">
    <location>
        <begin position="257"/>
        <end position="436"/>
    </location>
</feature>
<evidence type="ECO:0000256" key="2">
    <source>
        <dbReference type="ARBA" id="ARBA00022840"/>
    </source>
</evidence>
<dbReference type="KEGG" id="chk:D4L85_15975"/>
<dbReference type="EMBL" id="CP032382">
    <property type="protein sequence ID" value="AYB31970.1"/>
    <property type="molecule type" value="Genomic_DNA"/>
</dbReference>
<organism evidence="5 6">
    <name type="scientific">Chryseolinea soli</name>
    <dbReference type="NCBI Taxonomy" id="2321403"/>
    <lineage>
        <taxon>Bacteria</taxon>
        <taxon>Pseudomonadati</taxon>
        <taxon>Bacteroidota</taxon>
        <taxon>Cytophagia</taxon>
        <taxon>Cytophagales</taxon>
        <taxon>Fulvivirgaceae</taxon>
        <taxon>Chryseolinea</taxon>
    </lineage>
</organism>
<keyword evidence="1" id="KW-0547">Nucleotide-binding</keyword>
<proteinExistence type="predicted"/>
<sequence length="451" mass="49984">MVFATDKQTLEDLNIFGRQGGGSILAIFNRCVSRGGSALLEEMFQAPLRDGAAITNRCRIIEDFAAGEFHLPIKGGQFDVIEPYLATSDERTRLSVGEGKMGNRIEKMLAPDIVENGIKRGVAELVMALRSIRTFITSQVIQAAQSYGAERDAIQAILIGGELEVVFQDVNEDKFNDRELAAFDSLLRFRHREPMQKLMRLVYQLDVYLAVAQVARERNFIFPIISTSKQLLLKLEGVCHPAVQGAIANSLDVGFDKNVLFLTGANMAGKSTFMKTLGVALYLAHMGFPVPATAMVFSVMDGLYTTINLSDNLSAGSSHFYAEVLRLKKIANELGEGKKLVVIFDELFRGTNVSDAHEATVEVVSAFATRRDSLFVVSTHIIEAGHLLEKNNRNIRFIYMPTKMKGHVPVYTYILEEGITADRHGMVIIRNEKILEMLKEGIKAKKGMSVL</sequence>
<reference evidence="6" key="1">
    <citation type="submission" date="2018-09" db="EMBL/GenBank/DDBJ databases">
        <title>Chryseolinea sp. KIS68-18 isolated from soil.</title>
        <authorList>
            <person name="Weon H.-Y."/>
            <person name="Kwon S.-W."/>
            <person name="Lee S.A."/>
        </authorList>
    </citation>
    <scope>NUCLEOTIDE SEQUENCE [LARGE SCALE GENOMIC DNA]</scope>
    <source>
        <strain evidence="6">KIS68-18</strain>
    </source>
</reference>
<evidence type="ECO:0000313" key="6">
    <source>
        <dbReference type="Proteomes" id="UP000266183"/>
    </source>
</evidence>